<accession>A0A9N8DQP5</accession>
<dbReference type="EMBL" id="CAICTM010000188">
    <property type="protein sequence ID" value="CAB9504199.1"/>
    <property type="molecule type" value="Genomic_DNA"/>
</dbReference>
<dbReference type="SUPFAM" id="SSF81901">
    <property type="entry name" value="HCP-like"/>
    <property type="match status" value="1"/>
</dbReference>
<sequence>MSMLLTKAIRVDRLVLTASAAVGSALILVGGYNSTRCEKMSDHRIRKRSTVIKANTGVVAIHPKRANTREELSKIRGGQDEIFRRWELDEDGWRELPARAWPKYQPNPEQLAGIQVEVERHGCKASSPSSTDICQSLLFNVATALVFYSVDPVAGFQQYEQLAWRHGNVDAMVACGIILVEGLGGFRHREAEGVDWLQKAVTLESTQGMYELGTVYYTGIDDVVDEDPEVAFSLFQKAADKGHVGAMYMMADCLIEGEGTKMDVARAIPLLYQAADQGHRYARQRVRELLNMKAYK</sequence>
<dbReference type="InterPro" id="IPR052945">
    <property type="entry name" value="Mitotic_Regulator"/>
</dbReference>
<organism evidence="1 2">
    <name type="scientific">Seminavis robusta</name>
    <dbReference type="NCBI Taxonomy" id="568900"/>
    <lineage>
        <taxon>Eukaryota</taxon>
        <taxon>Sar</taxon>
        <taxon>Stramenopiles</taxon>
        <taxon>Ochrophyta</taxon>
        <taxon>Bacillariophyta</taxon>
        <taxon>Bacillariophyceae</taxon>
        <taxon>Bacillariophycidae</taxon>
        <taxon>Naviculales</taxon>
        <taxon>Naviculaceae</taxon>
        <taxon>Seminavis</taxon>
    </lineage>
</organism>
<dbReference type="PANTHER" id="PTHR43628">
    <property type="entry name" value="ACTIVATOR OF C KINASE PROTEIN 1-RELATED"/>
    <property type="match status" value="1"/>
</dbReference>
<dbReference type="AlphaFoldDB" id="A0A9N8DQP5"/>
<dbReference type="Gene3D" id="1.25.40.10">
    <property type="entry name" value="Tetratricopeptide repeat domain"/>
    <property type="match status" value="1"/>
</dbReference>
<name>A0A9N8DQP5_9STRA</name>
<comment type="caution">
    <text evidence="1">The sequence shown here is derived from an EMBL/GenBank/DDBJ whole genome shotgun (WGS) entry which is preliminary data.</text>
</comment>
<dbReference type="Proteomes" id="UP001153069">
    <property type="component" value="Unassembled WGS sequence"/>
</dbReference>
<keyword evidence="2" id="KW-1185">Reference proteome</keyword>
<dbReference type="OrthoDB" id="40126at2759"/>
<dbReference type="SMART" id="SM00671">
    <property type="entry name" value="SEL1"/>
    <property type="match status" value="3"/>
</dbReference>
<dbReference type="InterPro" id="IPR011990">
    <property type="entry name" value="TPR-like_helical_dom_sf"/>
</dbReference>
<dbReference type="PANTHER" id="PTHR43628:SF1">
    <property type="entry name" value="CHITIN SYNTHASE REGULATORY FACTOR 2-RELATED"/>
    <property type="match status" value="1"/>
</dbReference>
<gene>
    <name evidence="1" type="ORF">SEMRO_189_G081460.1</name>
</gene>
<reference evidence="1" key="1">
    <citation type="submission" date="2020-06" db="EMBL/GenBank/DDBJ databases">
        <authorList>
            <consortium name="Plant Systems Biology data submission"/>
        </authorList>
    </citation>
    <scope>NUCLEOTIDE SEQUENCE</scope>
    <source>
        <strain evidence="1">D6</strain>
    </source>
</reference>
<proteinExistence type="predicted"/>
<dbReference type="InterPro" id="IPR006597">
    <property type="entry name" value="Sel1-like"/>
</dbReference>
<protein>
    <submittedName>
        <fullName evidence="1">Sel1 domain protein repeat-containing protein</fullName>
    </submittedName>
</protein>
<evidence type="ECO:0000313" key="1">
    <source>
        <dbReference type="EMBL" id="CAB9504199.1"/>
    </source>
</evidence>
<evidence type="ECO:0000313" key="2">
    <source>
        <dbReference type="Proteomes" id="UP001153069"/>
    </source>
</evidence>
<dbReference type="Pfam" id="PF08238">
    <property type="entry name" value="Sel1"/>
    <property type="match status" value="3"/>
</dbReference>